<organism evidence="17 18">
    <name type="scientific">Vibrio scophthalmi</name>
    <dbReference type="NCBI Taxonomy" id="45658"/>
    <lineage>
        <taxon>Bacteria</taxon>
        <taxon>Pseudomonadati</taxon>
        <taxon>Pseudomonadota</taxon>
        <taxon>Gammaproteobacteria</taxon>
        <taxon>Vibrionales</taxon>
        <taxon>Vibrionaceae</taxon>
        <taxon>Vibrio</taxon>
    </lineage>
</organism>
<evidence type="ECO:0000256" key="2">
    <source>
        <dbReference type="ARBA" id="ARBA00004713"/>
    </source>
</evidence>
<comment type="catalytic activity">
    <reaction evidence="14 15">
        <text>an alpha-Kdo-(2-&gt;6)-lipid IVA + ATP = a 4-O-phospho-alpha-Kdo-(2-&gt;6)-lipid IVA + ADP + H(+)</text>
        <dbReference type="Rhea" id="RHEA:74271"/>
        <dbReference type="ChEBI" id="CHEBI:15378"/>
        <dbReference type="ChEBI" id="CHEBI:30616"/>
        <dbReference type="ChEBI" id="CHEBI:176428"/>
        <dbReference type="ChEBI" id="CHEBI:193140"/>
        <dbReference type="ChEBI" id="CHEBI:456216"/>
        <dbReference type="EC" id="2.7.1.166"/>
    </reaction>
</comment>
<dbReference type="Gene3D" id="1.10.510.10">
    <property type="entry name" value="Transferase(Phosphotransferase) domain 1"/>
    <property type="match status" value="1"/>
</dbReference>
<evidence type="ECO:0000256" key="3">
    <source>
        <dbReference type="ARBA" id="ARBA00010327"/>
    </source>
</evidence>
<evidence type="ECO:0000256" key="7">
    <source>
        <dbReference type="ARBA" id="ARBA00022679"/>
    </source>
</evidence>
<dbReference type="EMBL" id="CP016414">
    <property type="protein sequence ID" value="ANU37745.1"/>
    <property type="molecule type" value="Genomic_DNA"/>
</dbReference>
<dbReference type="GO" id="GO:0009244">
    <property type="term" value="P:lipopolysaccharide core region biosynthetic process"/>
    <property type="evidence" value="ECO:0007669"/>
    <property type="project" value="UniProtKB-UniRule"/>
</dbReference>
<dbReference type="InterPro" id="IPR022826">
    <property type="entry name" value="KDO_kinase"/>
</dbReference>
<keyword evidence="7 15" id="KW-0808">Transferase</keyword>
<dbReference type="EC" id="2.7.1.166" evidence="4 15"/>
<name>A0A1C7FCG4_9VIBR</name>
<comment type="similarity">
    <text evidence="3 15">Belongs to the protein kinase superfamily. KdkA/RfaP family.</text>
</comment>
<evidence type="ECO:0000256" key="14">
    <source>
        <dbReference type="ARBA" id="ARBA00034417"/>
    </source>
</evidence>
<evidence type="ECO:0000256" key="11">
    <source>
        <dbReference type="ARBA" id="ARBA00022985"/>
    </source>
</evidence>
<proteinExistence type="inferred from homology"/>
<dbReference type="SUPFAM" id="SSF56112">
    <property type="entry name" value="Protein kinase-like (PK-like)"/>
    <property type="match status" value="1"/>
</dbReference>
<evidence type="ECO:0000256" key="8">
    <source>
        <dbReference type="ARBA" id="ARBA00022741"/>
    </source>
</evidence>
<dbReference type="InterPro" id="IPR000719">
    <property type="entry name" value="Prot_kinase_dom"/>
</dbReference>
<dbReference type="GO" id="GO:0004672">
    <property type="term" value="F:protein kinase activity"/>
    <property type="evidence" value="ECO:0007669"/>
    <property type="project" value="InterPro"/>
</dbReference>
<evidence type="ECO:0000313" key="18">
    <source>
        <dbReference type="Proteomes" id="UP000092528"/>
    </source>
</evidence>
<dbReference type="GO" id="GO:0005524">
    <property type="term" value="F:ATP binding"/>
    <property type="evidence" value="ECO:0007669"/>
    <property type="project" value="UniProtKB-UniRule"/>
</dbReference>
<dbReference type="Pfam" id="PF06293">
    <property type="entry name" value="Kdo"/>
    <property type="match status" value="1"/>
</dbReference>
<evidence type="ECO:0000256" key="4">
    <source>
        <dbReference type="ARBA" id="ARBA00011988"/>
    </source>
</evidence>
<feature type="active site" evidence="15">
    <location>
        <position position="99"/>
    </location>
</feature>
<comment type="function">
    <text evidence="15">Catalyzes the ATP-dependent phosphorylation of the 3-deoxy-D-manno-octulosonic acid (Kdo) residue in Kdo-lipid IV(A) at the 4-OH position.</text>
</comment>
<evidence type="ECO:0000259" key="16">
    <source>
        <dbReference type="PROSITE" id="PS50011"/>
    </source>
</evidence>
<accession>A0A1C7FCG4</accession>
<protein>
    <recommendedName>
        <fullName evidence="13 15">3-deoxy-D-manno-octulosonic acid kinase</fullName>
        <shortName evidence="15">Kdo kinase</shortName>
        <ecNumber evidence="4 15">2.7.1.166</ecNumber>
    </recommendedName>
</protein>
<evidence type="ECO:0000256" key="10">
    <source>
        <dbReference type="ARBA" id="ARBA00022840"/>
    </source>
</evidence>
<keyword evidence="12 15" id="KW-0472">Membrane</keyword>
<dbReference type="PROSITE" id="PS50011">
    <property type="entry name" value="PROTEIN_KINASE_DOM"/>
    <property type="match status" value="1"/>
</dbReference>
<evidence type="ECO:0000256" key="5">
    <source>
        <dbReference type="ARBA" id="ARBA00022475"/>
    </source>
</evidence>
<keyword evidence="6 15" id="KW-0997">Cell inner membrane</keyword>
<dbReference type="Proteomes" id="UP000092528">
    <property type="component" value="Chromosome 1"/>
</dbReference>
<evidence type="ECO:0000256" key="13">
    <source>
        <dbReference type="ARBA" id="ARBA00029511"/>
    </source>
</evidence>
<dbReference type="UniPathway" id="UPA00958"/>
<evidence type="ECO:0000313" key="17">
    <source>
        <dbReference type="EMBL" id="ANU37745.1"/>
    </source>
</evidence>
<dbReference type="NCBIfam" id="NF002475">
    <property type="entry name" value="PRK01723.1"/>
    <property type="match status" value="1"/>
</dbReference>
<keyword evidence="18" id="KW-1185">Reference proteome</keyword>
<comment type="pathway">
    <text evidence="2 15">Bacterial outer membrane biogenesis; LPS core biosynthesis.</text>
</comment>
<reference evidence="17 18" key="1">
    <citation type="submission" date="2016-07" db="EMBL/GenBank/DDBJ databases">
        <title>Genome sequencing of Vibrio scophthalmi strain VS-05, an isolated from Paralichthys olivaceus.</title>
        <authorList>
            <person name="Han H.-J."/>
        </authorList>
    </citation>
    <scope>NUCLEOTIDE SEQUENCE [LARGE SCALE GENOMIC DNA]</scope>
    <source>
        <strain evidence="17 18">VS-05</strain>
    </source>
</reference>
<sequence>MASWLMIVICFLAGKKTRSYQEFRLLNHLIAENVNVPRPIAAQAIKIGCFYRADLISEKITDAQDLVAILTKQPLSSAVYVKIGEEIAKMHRAGVDHTDLNIHNIMIDVDERVWIIDFDKCRYQAGQGWQKNNLARLKRSFYKEQKKRQIDWQEHDFSALLQGYYQNTQ</sequence>
<keyword evidence="5 15" id="KW-1003">Cell membrane</keyword>
<dbReference type="PATRIC" id="fig|45658.7.peg.2627"/>
<dbReference type="STRING" id="45658.VSVS12_00339"/>
<dbReference type="HAMAP" id="MF_00521">
    <property type="entry name" value="KDO_kinase"/>
    <property type="match status" value="1"/>
</dbReference>
<evidence type="ECO:0000256" key="12">
    <source>
        <dbReference type="ARBA" id="ARBA00023136"/>
    </source>
</evidence>
<evidence type="ECO:0000256" key="15">
    <source>
        <dbReference type="HAMAP-Rule" id="MF_00521"/>
    </source>
</evidence>
<evidence type="ECO:0000256" key="9">
    <source>
        <dbReference type="ARBA" id="ARBA00022777"/>
    </source>
</evidence>
<keyword evidence="11 15" id="KW-0448">Lipopolysaccharide biosynthesis</keyword>
<keyword evidence="8 15" id="KW-0547">Nucleotide-binding</keyword>
<evidence type="ECO:0000256" key="6">
    <source>
        <dbReference type="ARBA" id="ARBA00022519"/>
    </source>
</evidence>
<gene>
    <name evidence="15 17" type="primary">kdkA</name>
    <name evidence="17" type="ORF">VSVS05_02667</name>
</gene>
<keyword evidence="10 15" id="KW-0067">ATP-binding</keyword>
<keyword evidence="9 15" id="KW-0418">Kinase</keyword>
<feature type="domain" description="Protein kinase" evidence="16">
    <location>
        <begin position="1"/>
        <end position="169"/>
    </location>
</feature>
<comment type="subcellular location">
    <subcellularLocation>
        <location evidence="1 15">Cell inner membrane</location>
        <topology evidence="1 15">Peripheral membrane protein</topology>
        <orientation evidence="1 15">Cytoplasmic side</orientation>
    </subcellularLocation>
</comment>
<evidence type="ECO:0000256" key="1">
    <source>
        <dbReference type="ARBA" id="ARBA00004515"/>
    </source>
</evidence>
<dbReference type="GO" id="GO:0005886">
    <property type="term" value="C:plasma membrane"/>
    <property type="evidence" value="ECO:0007669"/>
    <property type="project" value="UniProtKB-SubCell"/>
</dbReference>
<dbReference type="InterPro" id="IPR011009">
    <property type="entry name" value="Kinase-like_dom_sf"/>
</dbReference>
<dbReference type="AlphaFoldDB" id="A0A1C7FCG4"/>